<proteinExistence type="predicted"/>
<name>A0A224YFJ6_9ACAR</name>
<protein>
    <submittedName>
        <fullName evidence="2">Uncharacterized protein</fullName>
    </submittedName>
</protein>
<reference evidence="2" key="1">
    <citation type="journal article" date="2017" name="Parasit. Vectors">
        <title>Sialotranscriptomics of Rhipicephalus zambeziensis reveals intricate expression profiles of secretory proteins and suggests tight temporal transcriptional regulation during blood-feeding.</title>
        <authorList>
            <person name="de Castro M.H."/>
            <person name="de Klerk D."/>
            <person name="Pienaar R."/>
            <person name="Rees D.J.G."/>
            <person name="Mans B.J."/>
        </authorList>
    </citation>
    <scope>NUCLEOTIDE SEQUENCE</scope>
    <source>
        <tissue evidence="2">Salivary glands</tissue>
    </source>
</reference>
<evidence type="ECO:0000256" key="1">
    <source>
        <dbReference type="SAM" id="MobiDB-lite"/>
    </source>
</evidence>
<organism evidence="2">
    <name type="scientific">Rhipicephalus zambeziensis</name>
    <dbReference type="NCBI Taxonomy" id="60191"/>
    <lineage>
        <taxon>Eukaryota</taxon>
        <taxon>Metazoa</taxon>
        <taxon>Ecdysozoa</taxon>
        <taxon>Arthropoda</taxon>
        <taxon>Chelicerata</taxon>
        <taxon>Arachnida</taxon>
        <taxon>Acari</taxon>
        <taxon>Parasitiformes</taxon>
        <taxon>Ixodida</taxon>
        <taxon>Ixodoidea</taxon>
        <taxon>Ixodidae</taxon>
        <taxon>Rhipicephalinae</taxon>
        <taxon>Rhipicephalus</taxon>
        <taxon>Rhipicephalus</taxon>
    </lineage>
</organism>
<feature type="region of interest" description="Disordered" evidence="1">
    <location>
        <begin position="12"/>
        <end position="43"/>
    </location>
</feature>
<sequence>MSPVFYLKRKPKHNKKMRTVSTKSHKAWHSEARSHRRSYSPSTDISSFKMHGFLLRSTHFLRAPCDTLDTIRHSQAMHYSKSSLIRTSRGL</sequence>
<accession>A0A224YFJ6</accession>
<dbReference type="AlphaFoldDB" id="A0A224YFJ6"/>
<feature type="compositionally biased region" description="Basic residues" evidence="1">
    <location>
        <begin position="12"/>
        <end position="27"/>
    </location>
</feature>
<evidence type="ECO:0000313" key="2">
    <source>
        <dbReference type="EMBL" id="MAA13231.1"/>
    </source>
</evidence>
<dbReference type="EMBL" id="GFPF01002085">
    <property type="protein sequence ID" value="MAA13231.1"/>
    <property type="molecule type" value="Transcribed_RNA"/>
</dbReference>